<feature type="non-terminal residue" evidence="2">
    <location>
        <position position="47"/>
    </location>
</feature>
<name>A0A087V0B3_STEMI</name>
<proteinExistence type="predicted"/>
<sequence length="47" mass="5011">MSSPTPLDEFSTPLTLLDIALIIFLTLIILVTILGNTLIIAAVATTR</sequence>
<keyword evidence="1" id="KW-1133">Transmembrane helix</keyword>
<protein>
    <submittedName>
        <fullName evidence="2">Uncharacterized protein</fullName>
    </submittedName>
</protein>
<keyword evidence="1" id="KW-0812">Transmembrane</keyword>
<keyword evidence="3" id="KW-1185">Reference proteome</keyword>
<evidence type="ECO:0000313" key="2">
    <source>
        <dbReference type="EMBL" id="KFM83052.1"/>
    </source>
</evidence>
<organism evidence="2 3">
    <name type="scientific">Stegodyphus mimosarum</name>
    <name type="common">African social velvet spider</name>
    <dbReference type="NCBI Taxonomy" id="407821"/>
    <lineage>
        <taxon>Eukaryota</taxon>
        <taxon>Metazoa</taxon>
        <taxon>Ecdysozoa</taxon>
        <taxon>Arthropoda</taxon>
        <taxon>Chelicerata</taxon>
        <taxon>Arachnida</taxon>
        <taxon>Araneae</taxon>
        <taxon>Araneomorphae</taxon>
        <taxon>Entelegynae</taxon>
        <taxon>Eresoidea</taxon>
        <taxon>Eresidae</taxon>
        <taxon>Stegodyphus</taxon>
    </lineage>
</organism>
<reference evidence="2 3" key="1">
    <citation type="submission" date="2013-11" db="EMBL/GenBank/DDBJ databases">
        <title>Genome sequencing of Stegodyphus mimosarum.</title>
        <authorList>
            <person name="Bechsgaard J."/>
        </authorList>
    </citation>
    <scope>NUCLEOTIDE SEQUENCE [LARGE SCALE GENOMIC DNA]</scope>
</reference>
<feature type="transmembrane region" description="Helical" evidence="1">
    <location>
        <begin position="20"/>
        <end position="44"/>
    </location>
</feature>
<dbReference type="AlphaFoldDB" id="A0A087V0B3"/>
<dbReference type="Proteomes" id="UP000054359">
    <property type="component" value="Unassembled WGS sequence"/>
</dbReference>
<accession>A0A087V0B3</accession>
<gene>
    <name evidence="2" type="ORF">X975_07473</name>
</gene>
<keyword evidence="1" id="KW-0472">Membrane</keyword>
<evidence type="ECO:0000313" key="3">
    <source>
        <dbReference type="Proteomes" id="UP000054359"/>
    </source>
</evidence>
<evidence type="ECO:0000256" key="1">
    <source>
        <dbReference type="SAM" id="Phobius"/>
    </source>
</evidence>
<dbReference type="EMBL" id="KK122589">
    <property type="protein sequence ID" value="KFM83052.1"/>
    <property type="molecule type" value="Genomic_DNA"/>
</dbReference>